<proteinExistence type="predicted"/>
<reference evidence="2 3" key="1">
    <citation type="submission" date="2019-03" db="EMBL/GenBank/DDBJ databases">
        <authorList>
            <person name="Nijsse B."/>
        </authorList>
    </citation>
    <scope>NUCLEOTIDE SEQUENCE [LARGE SCALE GENOMIC DNA]</scope>
    <source>
        <strain evidence="2">Desulfoluna butyratoxydans MSL71</strain>
    </source>
</reference>
<evidence type="ECO:0000256" key="1">
    <source>
        <dbReference type="SAM" id="MobiDB-lite"/>
    </source>
</evidence>
<keyword evidence="3" id="KW-1185">Reference proteome</keyword>
<gene>
    <name evidence="2" type="ORF">MSL71_46910</name>
</gene>
<feature type="region of interest" description="Disordered" evidence="1">
    <location>
        <begin position="1"/>
        <end position="39"/>
    </location>
</feature>
<accession>A0A4U8YUC4</accession>
<dbReference type="Proteomes" id="UP000507962">
    <property type="component" value="Unassembled WGS sequence"/>
</dbReference>
<dbReference type="AlphaFoldDB" id="A0A4U8YUC4"/>
<protein>
    <submittedName>
        <fullName evidence="2">Uncharacterized protein</fullName>
    </submittedName>
</protein>
<organism evidence="2 3">
    <name type="scientific">Desulfoluna butyratoxydans</name>
    <dbReference type="NCBI Taxonomy" id="231438"/>
    <lineage>
        <taxon>Bacteria</taxon>
        <taxon>Pseudomonadati</taxon>
        <taxon>Thermodesulfobacteriota</taxon>
        <taxon>Desulfobacteria</taxon>
        <taxon>Desulfobacterales</taxon>
        <taxon>Desulfolunaceae</taxon>
        <taxon>Desulfoluna</taxon>
    </lineage>
</organism>
<dbReference type="EMBL" id="CAADHO010000012">
    <property type="protein sequence ID" value="VFQ47009.1"/>
    <property type="molecule type" value="Genomic_DNA"/>
</dbReference>
<evidence type="ECO:0000313" key="2">
    <source>
        <dbReference type="EMBL" id="VFQ47009.1"/>
    </source>
</evidence>
<sequence length="39" mass="4137">MEQDPMDRDRKAAGEPARAHVTIRETSRGAEAVAGAVAD</sequence>
<feature type="compositionally biased region" description="Basic and acidic residues" evidence="1">
    <location>
        <begin position="1"/>
        <end position="13"/>
    </location>
</feature>
<name>A0A4U8YUC4_9BACT</name>
<evidence type="ECO:0000313" key="3">
    <source>
        <dbReference type="Proteomes" id="UP000507962"/>
    </source>
</evidence>